<accession>A0AAW1DJF6</accession>
<keyword evidence="1" id="KW-0812">Transmembrane</keyword>
<organism evidence="2 3">
    <name type="scientific">Rhynocoris fuscipes</name>
    <dbReference type="NCBI Taxonomy" id="488301"/>
    <lineage>
        <taxon>Eukaryota</taxon>
        <taxon>Metazoa</taxon>
        <taxon>Ecdysozoa</taxon>
        <taxon>Arthropoda</taxon>
        <taxon>Hexapoda</taxon>
        <taxon>Insecta</taxon>
        <taxon>Pterygota</taxon>
        <taxon>Neoptera</taxon>
        <taxon>Paraneoptera</taxon>
        <taxon>Hemiptera</taxon>
        <taxon>Heteroptera</taxon>
        <taxon>Panheteroptera</taxon>
        <taxon>Cimicomorpha</taxon>
        <taxon>Reduviidae</taxon>
        <taxon>Harpactorinae</taxon>
        <taxon>Harpactorini</taxon>
        <taxon>Rhynocoris</taxon>
    </lineage>
</organism>
<feature type="transmembrane region" description="Helical" evidence="1">
    <location>
        <begin position="87"/>
        <end position="103"/>
    </location>
</feature>
<protein>
    <recommendedName>
        <fullName evidence="4">Dolichol kinase</fullName>
    </recommendedName>
</protein>
<comment type="caution">
    <text evidence="2">The sequence shown here is derived from an EMBL/GenBank/DDBJ whole genome shotgun (WGS) entry which is preliminary data.</text>
</comment>
<feature type="transmembrane region" description="Helical" evidence="1">
    <location>
        <begin position="123"/>
        <end position="149"/>
    </location>
</feature>
<reference evidence="2 3" key="1">
    <citation type="submission" date="2022-12" db="EMBL/GenBank/DDBJ databases">
        <title>Chromosome-level genome assembly of true bugs.</title>
        <authorList>
            <person name="Ma L."/>
            <person name="Li H."/>
        </authorList>
    </citation>
    <scope>NUCLEOTIDE SEQUENCE [LARGE SCALE GENOMIC DNA]</scope>
    <source>
        <strain evidence="2">Lab_2022b</strain>
    </source>
</reference>
<keyword evidence="3" id="KW-1185">Reference proteome</keyword>
<proteinExistence type="predicted"/>
<gene>
    <name evidence="2" type="ORF">O3M35_005157</name>
</gene>
<keyword evidence="1" id="KW-0472">Membrane</keyword>
<evidence type="ECO:0000256" key="1">
    <source>
        <dbReference type="SAM" id="Phobius"/>
    </source>
</evidence>
<evidence type="ECO:0000313" key="2">
    <source>
        <dbReference type="EMBL" id="KAK9510353.1"/>
    </source>
</evidence>
<evidence type="ECO:0000313" key="3">
    <source>
        <dbReference type="Proteomes" id="UP001461498"/>
    </source>
</evidence>
<feature type="transmembrane region" description="Helical" evidence="1">
    <location>
        <begin position="29"/>
        <end position="49"/>
    </location>
</feature>
<name>A0AAW1DJF6_9HEMI</name>
<feature type="transmembrane region" description="Helical" evidence="1">
    <location>
        <begin position="156"/>
        <end position="176"/>
    </location>
</feature>
<dbReference type="EMBL" id="JAPXFL010000002">
    <property type="protein sequence ID" value="KAK9510353.1"/>
    <property type="molecule type" value="Genomic_DNA"/>
</dbReference>
<keyword evidence="1" id="KW-1133">Transmembrane helix</keyword>
<feature type="transmembrane region" description="Helical" evidence="1">
    <location>
        <begin position="61"/>
        <end position="80"/>
    </location>
</feature>
<dbReference type="Proteomes" id="UP001461498">
    <property type="component" value="Unassembled WGS sequence"/>
</dbReference>
<dbReference type="AlphaFoldDB" id="A0AAW1DJF6"/>
<sequence>MLKALGYSLQTVATIYICTLSKDTYPFALASYILVGIFSLIKFFSSLSAEGSSFNTLDCELSQACYFLCIPLISTEICILQGIKYEYALINLILPVMEFVVSISGGDYRDRSVDLSRLCSLAAIAYCTITMERYIGMLIIVGTMFITLAEKNENRFLVIFAPLIGILVILSTHSFLTNIPIQDCLKQK</sequence>
<evidence type="ECO:0008006" key="4">
    <source>
        <dbReference type="Google" id="ProtNLM"/>
    </source>
</evidence>